<reference key="1">
    <citation type="submission" date="2009-08" db="EMBL/GenBank/DDBJ databases">
        <title>The genome sequence of Spirochaeta thermophila DSM6192.</title>
        <authorList>
            <person name="Angelov A."/>
            <person name="Mientus M."/>
            <person name="Wittenberg S."/>
            <person name="Lehmann R."/>
            <person name="Liesegang H."/>
            <person name="Daniel R."/>
            <person name="Liebl W."/>
        </authorList>
    </citation>
    <scope>NUCLEOTIDE SEQUENCE</scope>
    <source>
        <strain>DSM 6192</strain>
    </source>
</reference>
<evidence type="ECO:0000313" key="3">
    <source>
        <dbReference type="EMBL" id="ADN02024.1"/>
    </source>
</evidence>
<dbReference type="Proteomes" id="UP000001296">
    <property type="component" value="Chromosome"/>
</dbReference>
<dbReference type="SUPFAM" id="SSF103088">
    <property type="entry name" value="OmpA-like"/>
    <property type="match status" value="1"/>
</dbReference>
<dbReference type="EMBL" id="CP001698">
    <property type="protein sequence ID" value="ADN02024.1"/>
    <property type="molecule type" value="Genomic_DNA"/>
</dbReference>
<dbReference type="InterPro" id="IPR050330">
    <property type="entry name" value="Bact_OuterMem_StrucFunc"/>
</dbReference>
<dbReference type="Gene3D" id="2.60.40.4070">
    <property type="match status" value="5"/>
</dbReference>
<dbReference type="PANTHER" id="PTHR30329">
    <property type="entry name" value="STATOR ELEMENT OF FLAGELLAR MOTOR COMPLEX"/>
    <property type="match status" value="1"/>
</dbReference>
<dbReference type="eggNOG" id="COG2885">
    <property type="taxonomic scope" value="Bacteria"/>
</dbReference>
<protein>
    <submittedName>
        <fullName evidence="3">OmpA family protein</fullName>
    </submittedName>
</protein>
<dbReference type="RefSeq" id="WP_013313865.1">
    <property type="nucleotide sequence ID" value="NC_014484.1"/>
</dbReference>
<accession>E0RSN7</accession>
<evidence type="ECO:0000259" key="2">
    <source>
        <dbReference type="PROSITE" id="PS51123"/>
    </source>
</evidence>
<evidence type="ECO:0000313" key="4">
    <source>
        <dbReference type="Proteomes" id="UP000001296"/>
    </source>
</evidence>
<sequence length="1337" mass="147361">MKQYVRTVTLLILCSGLALVGQYVPSPLGESFSVFSSPVLVGTDALLLSEDLPSTGMVNPAAGAGEQRTTLELGYTGGISSETGYALHGFSLGMAFPTRYGVFSPALMYVGSGMDEIPVGSTFGVSLTAAKDVFEDVWVGMGLRVLFGNADRYDVGAGVDLGALFLLQQVGLFKGARLGVTLAGLGKGYSPSTDIAAFPPLFTPGITFDGLLFDGSMASLRVGAGLSFPSFQNAILKTGFRLGFGDVVEIYTGYVVNAREWFDEDVPLQHVYPSISVGASFPVELQQSKGLLAEQGWTKSELRPRFALAPLNRGLWLFSGGVNVPLGVIDRNPPKVEISYPENPYISPNNDGVQDELLLPLSITDERFVMGYTLVVEDEQGSEVRRIENKEVRPTERDVKTFFKELVRPKSGIPVPESLRWDGFGESGGVVPDGTYFVHLEAWDDNGNTISTEPYRVVVDATPPRVDVKVASEDAKIFSPNGDGFKDEVEIVQEGSVEERWEGRILTQKGEVVRRFEWRDAAPQTIVWDGKDDEGTLCPDGVYSYEIAAKDRAGNAVKATITNLVISTEPTPVALKVDAAYFSPNGDGVKDVIRFELDVPVKRGIVRWSLQIVEIPSRNTVYRREGTDVPPASFVFDGKTADGRVLPEGEYQALLMVEYQNGNRPEAGTPTFVLDITPPSVMVEIPDPIFSPNGDGRKDTLPIIHKNATKDPVWKASIHREDGVLVRTFSWQNGLPERFEWDGRTEGTGLALDGRYYYLVEATDQAGNSFTSERVFFTLSTEQTPVLLSVNYDIFSPNGDGRRDSLIFYPQIKETSLLRSYTLKVLSEKGEVVRSFTGGNRIPEQIVWNGRNEKGETVPDGGYTAELTAEFTNGNIASAKVSRFVVDTKAPALTFTVENRIFSPNGDGKKDVCIFRQSSPDSAVWVAHIRDTQGKILREFRWEGTVTDLLWDGTDSAGNKVKDGTYTYILTGRDAAENEVVRKVDEIVLDTRPVRVFLTVTHPAFSPNGDGNLDVQPIKVYTSPSDGIEEWTLEFVRDGKVEKRLSGKEIASEYSLNWDGKSDAGDYREGTYVVRYTVKYLRGDEMTVESSPFVLDVQPPELSISLSPTPFSPDNDGVDDELAISIRARDLTGIQTWEIVITDPYGNPFTRFGGQGSPAPQIIWDGRSLSGELVSSAEDYPLIFTATDRVGNTARFETKVSVDVLVIREGDKLKIKISSIHFPPNKADLILDESEEGRKNRAIIERLVQIFTKYRRYKIRIEGHAVNLSGTEREEREELVPLSLARAEAVKQALVAMGLDPGRITTAGMGGRFPIVPHTDEKNRWKNRRVEFILLKE</sequence>
<dbReference type="InterPro" id="IPR036737">
    <property type="entry name" value="OmpA-like_sf"/>
</dbReference>
<dbReference type="InterPro" id="IPR025965">
    <property type="entry name" value="FlgD/Vpr_Ig-like"/>
</dbReference>
<dbReference type="PaxDb" id="665571-STHERM_c10790"/>
<keyword evidence="1" id="KW-0472">Membrane</keyword>
<dbReference type="Gene3D" id="3.30.1330.60">
    <property type="entry name" value="OmpA-like domain"/>
    <property type="match status" value="1"/>
</dbReference>
<dbReference type="Pfam" id="PF13860">
    <property type="entry name" value="FlgD_ig"/>
    <property type="match status" value="1"/>
</dbReference>
<evidence type="ECO:0000256" key="1">
    <source>
        <dbReference type="PROSITE-ProRule" id="PRU00473"/>
    </source>
</evidence>
<proteinExistence type="predicted"/>
<dbReference type="KEGG" id="sta:STHERM_c10790"/>
<dbReference type="GO" id="GO:0016020">
    <property type="term" value="C:membrane"/>
    <property type="evidence" value="ECO:0007669"/>
    <property type="project" value="UniProtKB-UniRule"/>
</dbReference>
<dbReference type="CDD" id="cd07185">
    <property type="entry name" value="OmpA_C-like"/>
    <property type="match status" value="1"/>
</dbReference>
<organism evidence="3 4">
    <name type="scientific">Winmispira thermophila (strain ATCC 49972 / DSM 6192 / RI 19.B1)</name>
    <name type="common">Spirochaeta thermophila</name>
    <dbReference type="NCBI Taxonomy" id="665571"/>
    <lineage>
        <taxon>Bacteria</taxon>
        <taxon>Pseudomonadati</taxon>
        <taxon>Spirochaetota</taxon>
        <taxon>Spirochaetia</taxon>
        <taxon>Winmispirales</taxon>
        <taxon>Winmispiraceae</taxon>
        <taxon>Winmispira</taxon>
    </lineage>
</organism>
<dbReference type="HOGENOM" id="CLU_005670_0_0_12"/>
<gene>
    <name evidence="3" type="ordered locus">STHERM_c10790</name>
</gene>
<dbReference type="InterPro" id="IPR006665">
    <property type="entry name" value="OmpA-like"/>
</dbReference>
<reference evidence="3 4" key="2">
    <citation type="journal article" date="2010" name="J. Bacteriol.">
        <title>Genome sequence of the polysaccharide-degrading, thermophilic anaerobe Spirochaeta thermophila DSM 6192.</title>
        <authorList>
            <person name="Angelov A."/>
            <person name="Liebl S."/>
            <person name="Ballschmiter M."/>
            <person name="Bomeke M."/>
            <person name="Lehmann R."/>
            <person name="Liesegang H."/>
            <person name="Daniel R."/>
            <person name="Liebl W."/>
        </authorList>
    </citation>
    <scope>NUCLEOTIDE SEQUENCE [LARGE SCALE GENOMIC DNA]</scope>
    <source>
        <strain evidence="4">ATCC 49972 / DSM 6192 / RI 19.B1</strain>
    </source>
</reference>
<feature type="domain" description="OmpA-like" evidence="2">
    <location>
        <begin position="1209"/>
        <end position="1337"/>
    </location>
</feature>
<dbReference type="PROSITE" id="PS51123">
    <property type="entry name" value="OMPA_2"/>
    <property type="match status" value="1"/>
</dbReference>
<dbReference type="Pfam" id="PF00691">
    <property type="entry name" value="OmpA"/>
    <property type="match status" value="1"/>
</dbReference>
<dbReference type="PANTHER" id="PTHR30329:SF21">
    <property type="entry name" value="LIPOPROTEIN YIAD-RELATED"/>
    <property type="match status" value="1"/>
</dbReference>
<name>E0RSN7_WINT6</name>